<evidence type="ECO:0000256" key="1">
    <source>
        <dbReference type="SAM" id="MobiDB-lite"/>
    </source>
</evidence>
<dbReference type="Pfam" id="PF03607">
    <property type="entry name" value="DCX"/>
    <property type="match status" value="1"/>
</dbReference>
<dbReference type="PANTHER" id="PTHR10699">
    <property type="entry name" value="NEUROMODULIN"/>
    <property type="match status" value="1"/>
</dbReference>
<dbReference type="SMART" id="SM00015">
    <property type="entry name" value="IQ"/>
    <property type="match status" value="6"/>
</dbReference>
<gene>
    <name evidence="3" type="primary">ASPM</name>
    <name evidence="3" type="ORF">TR121635</name>
</gene>
<sequence length="442" mass="50021">LTHARTSVDGQEGTILHAQEKLPIFGRCWLHTFILTPKSSRLFTHKGERIRSLDQIENHSDIVAAGREPFRHTAYGSPLPRLSVSQPRKITKYAGVEFLNILPIVQHHLLHCAHRHCSNDYKGGICQRNQEMSVTEGANRGGHHFTNDPNSAATLIQAQYRGYRTRKTLAEIQHQAAEADEANALRQHKYANDRDSAATLIQAKYRGYCTRKSLAAMQHQQAADETEEPRERHFSGDRDSAATVIQARYRGYRTRKSLGFRLSHASEENEADDGHQKMSPDRTAAELQARSHGYNMRPHQTKGLKDISNQSEIGEAKRPSEDELNQAATKIQASFRGYHVRRELQKHDNEHDQHSSYKQQVVSPRPDDAAKKIQAAFRGYRVRKQYRSQTSSIAPSSLGYIDESKYAAAATKIQASYRGYRTRKSSDFHRSSTAPLASSTKK</sequence>
<name>A0A0X3P2Z6_SCHSO</name>
<organism evidence="3">
    <name type="scientific">Schistocephalus solidus</name>
    <name type="common">Tapeworm</name>
    <dbReference type="NCBI Taxonomy" id="70667"/>
    <lineage>
        <taxon>Eukaryota</taxon>
        <taxon>Metazoa</taxon>
        <taxon>Spiralia</taxon>
        <taxon>Lophotrochozoa</taxon>
        <taxon>Platyhelminthes</taxon>
        <taxon>Cestoda</taxon>
        <taxon>Eucestoda</taxon>
        <taxon>Diphyllobothriidea</taxon>
        <taxon>Diphyllobothriidae</taxon>
        <taxon>Schistocephalus</taxon>
    </lineage>
</organism>
<dbReference type="InterPro" id="IPR027417">
    <property type="entry name" value="P-loop_NTPase"/>
</dbReference>
<reference evidence="3" key="1">
    <citation type="submission" date="2016-01" db="EMBL/GenBank/DDBJ databases">
        <title>Reference transcriptome for the parasite Schistocephalus solidus: insights into the molecular evolution of parasitism.</title>
        <authorList>
            <person name="Hebert F.O."/>
            <person name="Grambauer S."/>
            <person name="Barber I."/>
            <person name="Landry C.R."/>
            <person name="Aubin-Horth N."/>
        </authorList>
    </citation>
    <scope>NUCLEOTIDE SEQUENCE</scope>
</reference>
<dbReference type="InterPro" id="IPR000048">
    <property type="entry name" value="IQ_motif_EF-hand-BS"/>
</dbReference>
<feature type="region of interest" description="Disordered" evidence="1">
    <location>
        <begin position="347"/>
        <end position="367"/>
    </location>
</feature>
<dbReference type="PROSITE" id="PS50309">
    <property type="entry name" value="DC"/>
    <property type="match status" value="1"/>
</dbReference>
<dbReference type="PANTHER" id="PTHR10699:SF11">
    <property type="entry name" value="IGLOO, ISOFORM A"/>
    <property type="match status" value="1"/>
</dbReference>
<dbReference type="Gene3D" id="1.20.5.190">
    <property type="match status" value="3"/>
</dbReference>
<accession>A0A0X3P2Z6</accession>
<feature type="compositionally biased region" description="Polar residues" evidence="1">
    <location>
        <begin position="431"/>
        <end position="442"/>
    </location>
</feature>
<feature type="domain" description="Doublecortin" evidence="2">
    <location>
        <begin position="41"/>
        <end position="76"/>
    </location>
</feature>
<dbReference type="Gene3D" id="3.10.20.230">
    <property type="entry name" value="Doublecortin domain"/>
    <property type="match status" value="1"/>
</dbReference>
<evidence type="ECO:0000313" key="3">
    <source>
        <dbReference type="EMBL" id="JAP45770.1"/>
    </source>
</evidence>
<feature type="region of interest" description="Disordered" evidence="1">
    <location>
        <begin position="418"/>
        <end position="442"/>
    </location>
</feature>
<proteinExistence type="predicted"/>
<dbReference type="GO" id="GO:0005516">
    <property type="term" value="F:calmodulin binding"/>
    <property type="evidence" value="ECO:0007669"/>
    <property type="project" value="TreeGrafter"/>
</dbReference>
<feature type="non-terminal residue" evidence="3">
    <location>
        <position position="1"/>
    </location>
</feature>
<dbReference type="GO" id="GO:0035556">
    <property type="term" value="P:intracellular signal transduction"/>
    <property type="evidence" value="ECO:0007669"/>
    <property type="project" value="InterPro"/>
</dbReference>
<dbReference type="PROSITE" id="PS50096">
    <property type="entry name" value="IQ"/>
    <property type="match status" value="6"/>
</dbReference>
<dbReference type="EMBL" id="GEEE01017455">
    <property type="protein sequence ID" value="JAP45770.1"/>
    <property type="molecule type" value="Transcribed_RNA"/>
</dbReference>
<dbReference type="SUPFAM" id="SSF89837">
    <property type="entry name" value="Doublecortin (DC)"/>
    <property type="match status" value="1"/>
</dbReference>
<dbReference type="AlphaFoldDB" id="A0A0X3P2Z6"/>
<dbReference type="InterPro" id="IPR003533">
    <property type="entry name" value="Doublecortin_dom"/>
</dbReference>
<dbReference type="Pfam" id="PF00612">
    <property type="entry name" value="IQ"/>
    <property type="match status" value="6"/>
</dbReference>
<protein>
    <submittedName>
        <fullName evidence="3">Abnormal spindle-like microcephaly-associated protein homolog</fullName>
    </submittedName>
</protein>
<dbReference type="CDD" id="cd23767">
    <property type="entry name" value="IQCD"/>
    <property type="match status" value="5"/>
</dbReference>
<dbReference type="SUPFAM" id="SSF52540">
    <property type="entry name" value="P-loop containing nucleoside triphosphate hydrolases"/>
    <property type="match status" value="1"/>
</dbReference>
<evidence type="ECO:0000259" key="2">
    <source>
        <dbReference type="PROSITE" id="PS50309"/>
    </source>
</evidence>
<dbReference type="InterPro" id="IPR036572">
    <property type="entry name" value="Doublecortin_dom_sf"/>
</dbReference>